<proteinExistence type="predicted"/>
<feature type="chain" id="PRO_5036427909" evidence="1">
    <location>
        <begin position="17"/>
        <end position="117"/>
    </location>
</feature>
<sequence length="117" mass="12116">MGRLVVMVVVLDGCGGGDGPGAIGAVARTATAAAAVATVTVTGRRGQGQAEVIFGGGQLGQREHRSSGAGIVDWWEVQTNRDDDGSDEVPRRLFVASSAKRYSLRNVPGGAKRFSFL</sequence>
<evidence type="ECO:0000256" key="1">
    <source>
        <dbReference type="SAM" id="SignalP"/>
    </source>
</evidence>
<reference evidence="2" key="1">
    <citation type="submission" date="2021-05" db="EMBL/GenBank/DDBJ databases">
        <authorList>
            <person name="Alioto T."/>
            <person name="Alioto T."/>
            <person name="Gomez Garrido J."/>
        </authorList>
    </citation>
    <scope>NUCLEOTIDE SEQUENCE</scope>
</reference>
<keyword evidence="1" id="KW-0732">Signal</keyword>
<dbReference type="EMBL" id="HBUE01076380">
    <property type="protein sequence ID" value="CAG6475263.1"/>
    <property type="molecule type" value="Transcribed_RNA"/>
</dbReference>
<evidence type="ECO:0000313" key="2">
    <source>
        <dbReference type="EMBL" id="CAG6475263.1"/>
    </source>
</evidence>
<dbReference type="AlphaFoldDB" id="A0A8D8BIY5"/>
<name>A0A8D8BIY5_CULPI</name>
<feature type="signal peptide" evidence="1">
    <location>
        <begin position="1"/>
        <end position="16"/>
    </location>
</feature>
<dbReference type="EMBL" id="HBUE01076377">
    <property type="protein sequence ID" value="CAG6475258.1"/>
    <property type="molecule type" value="Transcribed_RNA"/>
</dbReference>
<protein>
    <submittedName>
        <fullName evidence="2">(northern house mosquito) hypothetical protein</fullName>
    </submittedName>
</protein>
<accession>A0A8D8BIY5</accession>
<organism evidence="2">
    <name type="scientific">Culex pipiens</name>
    <name type="common">House mosquito</name>
    <dbReference type="NCBI Taxonomy" id="7175"/>
    <lineage>
        <taxon>Eukaryota</taxon>
        <taxon>Metazoa</taxon>
        <taxon>Ecdysozoa</taxon>
        <taxon>Arthropoda</taxon>
        <taxon>Hexapoda</taxon>
        <taxon>Insecta</taxon>
        <taxon>Pterygota</taxon>
        <taxon>Neoptera</taxon>
        <taxon>Endopterygota</taxon>
        <taxon>Diptera</taxon>
        <taxon>Nematocera</taxon>
        <taxon>Culicoidea</taxon>
        <taxon>Culicidae</taxon>
        <taxon>Culicinae</taxon>
        <taxon>Culicini</taxon>
        <taxon>Culex</taxon>
        <taxon>Culex</taxon>
    </lineage>
</organism>